<name>A0A1W1UF10_PEPAS</name>
<sequence length="168" mass="19422">MLNKNVKLEIQLYNPMCKWLEIYLNDKYKNKKCSVIIEDSHSVDLDSVLYKYDVLKYYPQVVGLNIQIDVLGIVKWNDKAEIYFIEAKKTALNLHDLGQLLVYCKLCDPEEAYLLSSSGLGSLNKILNNLNREDLLDYGSGRRIKKIKVARWDITKNGIDNHSIVPKI</sequence>
<accession>A0A1W1UF10</accession>
<reference evidence="2" key="1">
    <citation type="submission" date="2017-04" db="EMBL/GenBank/DDBJ databases">
        <authorList>
            <person name="Varghese N."/>
            <person name="Submissions S."/>
        </authorList>
    </citation>
    <scope>NUCLEOTIDE SEQUENCE [LARGE SCALE GENOMIC DNA]</scope>
    <source>
        <strain evidence="2">DSM 20463</strain>
    </source>
</reference>
<protein>
    <submittedName>
        <fullName evidence="1">Uncharacterized protein</fullName>
    </submittedName>
</protein>
<proteinExistence type="predicted"/>
<evidence type="ECO:0000313" key="1">
    <source>
        <dbReference type="EMBL" id="SMB79613.1"/>
    </source>
</evidence>
<keyword evidence="2" id="KW-1185">Reference proteome</keyword>
<evidence type="ECO:0000313" key="2">
    <source>
        <dbReference type="Proteomes" id="UP000192368"/>
    </source>
</evidence>
<dbReference type="Proteomes" id="UP000192368">
    <property type="component" value="Unassembled WGS sequence"/>
</dbReference>
<dbReference type="AlphaFoldDB" id="A0A1W1UF10"/>
<gene>
    <name evidence="1" type="ORF">SAMN00017477_0124</name>
</gene>
<organism evidence="1 2">
    <name type="scientific">Peptoniphilus asaccharolyticus DSM 20463</name>
    <dbReference type="NCBI Taxonomy" id="573058"/>
    <lineage>
        <taxon>Bacteria</taxon>
        <taxon>Bacillati</taxon>
        <taxon>Bacillota</taxon>
        <taxon>Tissierellia</taxon>
        <taxon>Tissierellales</taxon>
        <taxon>Peptoniphilaceae</taxon>
        <taxon>Peptoniphilus</taxon>
    </lineage>
</organism>
<dbReference type="EMBL" id="FWWR01000009">
    <property type="protein sequence ID" value="SMB79613.1"/>
    <property type="molecule type" value="Genomic_DNA"/>
</dbReference>
<dbReference type="STRING" id="573058.SAMN00017477_0124"/>
<dbReference type="RefSeq" id="WP_084229846.1">
    <property type="nucleotide sequence ID" value="NZ_FWWR01000009.1"/>
</dbReference>